<comment type="caution">
    <text evidence="1">The sequence shown here is derived from an EMBL/GenBank/DDBJ whole genome shotgun (WGS) entry which is preliminary data.</text>
</comment>
<dbReference type="EMBL" id="JAWHQM010000037">
    <property type="protein sequence ID" value="KAK5633994.1"/>
    <property type="molecule type" value="Genomic_DNA"/>
</dbReference>
<evidence type="ECO:0000313" key="2">
    <source>
        <dbReference type="Proteomes" id="UP001305414"/>
    </source>
</evidence>
<protein>
    <submittedName>
        <fullName evidence="1">Uncharacterized protein</fullName>
    </submittedName>
</protein>
<gene>
    <name evidence="1" type="ORF">RRF57_009708</name>
</gene>
<keyword evidence="2" id="KW-1185">Reference proteome</keyword>
<organism evidence="1 2">
    <name type="scientific">Xylaria bambusicola</name>
    <dbReference type="NCBI Taxonomy" id="326684"/>
    <lineage>
        <taxon>Eukaryota</taxon>
        <taxon>Fungi</taxon>
        <taxon>Dikarya</taxon>
        <taxon>Ascomycota</taxon>
        <taxon>Pezizomycotina</taxon>
        <taxon>Sordariomycetes</taxon>
        <taxon>Xylariomycetidae</taxon>
        <taxon>Xylariales</taxon>
        <taxon>Xylariaceae</taxon>
        <taxon>Xylaria</taxon>
    </lineage>
</organism>
<reference evidence="1 2" key="1">
    <citation type="submission" date="2023-10" db="EMBL/GenBank/DDBJ databases">
        <title>Draft genome sequence of Xylaria bambusicola isolate GMP-LS, the root and basal stem rot pathogen of sugarcane in Indonesia.</title>
        <authorList>
            <person name="Selvaraj P."/>
            <person name="Muralishankar V."/>
            <person name="Muruganantham S."/>
            <person name="Sp S."/>
            <person name="Haryani S."/>
            <person name="Lau K.J.X."/>
            <person name="Naqvi N.I."/>
        </authorList>
    </citation>
    <scope>NUCLEOTIDE SEQUENCE [LARGE SCALE GENOMIC DNA]</scope>
    <source>
        <strain evidence="1">GMP-LS</strain>
    </source>
</reference>
<name>A0AAN7V2W9_9PEZI</name>
<proteinExistence type="predicted"/>
<dbReference type="AlphaFoldDB" id="A0AAN7V2W9"/>
<dbReference type="Proteomes" id="UP001305414">
    <property type="component" value="Unassembled WGS sequence"/>
</dbReference>
<evidence type="ECO:0000313" key="1">
    <source>
        <dbReference type="EMBL" id="KAK5633994.1"/>
    </source>
</evidence>
<sequence>MSCYCLDLLAFAVDHSHWMDGQAKAAALCPPSKYLITKIRLNDAIAFVCPTESAGMPLRTYKRQAKRPLLQRGGTDSIL</sequence>
<accession>A0AAN7V2W9</accession>